<reference evidence="1" key="1">
    <citation type="journal article" date="2020" name="Nature">
        <title>Giant virus diversity and host interactions through global metagenomics.</title>
        <authorList>
            <person name="Schulz F."/>
            <person name="Roux S."/>
            <person name="Paez-Espino D."/>
            <person name="Jungbluth S."/>
            <person name="Walsh D.A."/>
            <person name="Denef V.J."/>
            <person name="McMahon K.D."/>
            <person name="Konstantinidis K.T."/>
            <person name="Eloe-Fadrosh E.A."/>
            <person name="Kyrpides N.C."/>
            <person name="Woyke T."/>
        </authorList>
    </citation>
    <scope>NUCLEOTIDE SEQUENCE</scope>
    <source>
        <strain evidence="1">GVMAG-M-3300009068-24</strain>
    </source>
</reference>
<sequence>MECVVLMVLLAVAVYLGAAAFHMEGFGPDRPLYTQLHQHLEGFGNAGDDRDPVPTVEFPFKNIYDDQGRKLNVIAISAPFRGAEHELLYESYRDAHLGLLGISSYLEFPNPIDNPYEDKYHQERKHDYPSMVSTWIHCFRDPGYTLQYSGLPLLMLTEADLKNVDHYKPDPTIPKEYDFIYICLDDNEKCEPGWNWYIRSWDLAKRCLEIMCSKYHLRGVIVGRTNCEFTDKCTGIVKTVPFLPFHEFQQEMQKCRFLFAPNVSDASPRVITEAMLYNMPVLVNKNIVGGWHNVIPGVTGEFFTSEHDIETALDRLTNPETHYTPREWFVTHRGLEHSGKQLATFLRTNYPQLNYPDTEYAYI</sequence>
<dbReference type="Gene3D" id="3.40.50.2000">
    <property type="entry name" value="Glycogen Phosphorylase B"/>
    <property type="match status" value="1"/>
</dbReference>
<dbReference type="EMBL" id="MN738885">
    <property type="protein sequence ID" value="QHT29886.1"/>
    <property type="molecule type" value="Genomic_DNA"/>
</dbReference>
<organism evidence="1">
    <name type="scientific">viral metagenome</name>
    <dbReference type="NCBI Taxonomy" id="1070528"/>
    <lineage>
        <taxon>unclassified sequences</taxon>
        <taxon>metagenomes</taxon>
        <taxon>organismal metagenomes</taxon>
    </lineage>
</organism>
<accession>A0A6C0EL37</accession>
<dbReference type="AlphaFoldDB" id="A0A6C0EL37"/>
<evidence type="ECO:0000313" key="1">
    <source>
        <dbReference type="EMBL" id="QHT29886.1"/>
    </source>
</evidence>
<dbReference type="SUPFAM" id="SSF53756">
    <property type="entry name" value="UDP-Glycosyltransferase/glycogen phosphorylase"/>
    <property type="match status" value="1"/>
</dbReference>
<evidence type="ECO:0008006" key="2">
    <source>
        <dbReference type="Google" id="ProtNLM"/>
    </source>
</evidence>
<protein>
    <recommendedName>
        <fullName evidence="2">Glycosyl transferase family 1 domain-containing protein</fullName>
    </recommendedName>
</protein>
<proteinExistence type="predicted"/>
<name>A0A6C0EL37_9ZZZZ</name>